<keyword evidence="5" id="KW-1185">Reference proteome</keyword>
<dbReference type="EMBL" id="NAJP01000054">
    <property type="protein sequence ID" value="TKA37126.1"/>
    <property type="molecule type" value="Genomic_DNA"/>
</dbReference>
<evidence type="ECO:0000313" key="1">
    <source>
        <dbReference type="EMBL" id="KAK0318632.1"/>
    </source>
</evidence>
<accession>A0A4U0UQ10</accession>
<dbReference type="EMBL" id="JASUXU010000035">
    <property type="protein sequence ID" value="KAK0318632.1"/>
    <property type="molecule type" value="Genomic_DNA"/>
</dbReference>
<proteinExistence type="predicted"/>
<comment type="caution">
    <text evidence="3">The sequence shown here is derived from an EMBL/GenBank/DDBJ whole genome shotgun (WGS) entry which is preliminary data.</text>
</comment>
<dbReference type="OrthoDB" id="10276036at2759"/>
<evidence type="ECO:0000313" key="2">
    <source>
        <dbReference type="EMBL" id="KAK0982358.1"/>
    </source>
</evidence>
<protein>
    <recommendedName>
        <fullName evidence="6">Apple domain-containing protein</fullName>
    </recommendedName>
</protein>
<dbReference type="EMBL" id="JAUJLE010000107">
    <property type="protein sequence ID" value="KAK0982358.1"/>
    <property type="molecule type" value="Genomic_DNA"/>
</dbReference>
<dbReference type="AlphaFoldDB" id="A0A4U0UQ10"/>
<evidence type="ECO:0000313" key="5">
    <source>
        <dbReference type="Proteomes" id="UP001175353"/>
    </source>
</evidence>
<sequence>MSPYACPSSNSTQCSDESGQTWTVSCDSAFNGTAITAAATYKRQATVASILSCQALCDTTAGCVAINVDESCTLLSSVSGRNTVNGSLAAYKGSWAGGAPLPVPTICVNFDQCLIGLEGVRNNNEQCPSGFHYGTELPCFLHKFEHRCPEHRRFEHHGIVLACAIQHISVYELKRSISDIPEQHRFKQPSIKHLASELVLYLQSSFLPELLESLSLIGVQHEQGLDVYRQVYYVNP</sequence>
<evidence type="ECO:0000313" key="3">
    <source>
        <dbReference type="EMBL" id="TKA37126.1"/>
    </source>
</evidence>
<dbReference type="Proteomes" id="UP000310066">
    <property type="component" value="Unassembled WGS sequence"/>
</dbReference>
<evidence type="ECO:0000313" key="4">
    <source>
        <dbReference type="Proteomes" id="UP000310066"/>
    </source>
</evidence>
<dbReference type="Proteomes" id="UP001175353">
    <property type="component" value="Unassembled WGS sequence"/>
</dbReference>
<reference evidence="2" key="3">
    <citation type="submission" date="2023-06" db="EMBL/GenBank/DDBJ databases">
        <title>Black Yeasts Isolated from many extreme environments.</title>
        <authorList>
            <person name="Coleine C."/>
            <person name="Stajich J.E."/>
            <person name="Selbmann L."/>
        </authorList>
    </citation>
    <scope>NUCLEOTIDE SEQUENCE</scope>
    <source>
        <strain evidence="2">CCFEE 5200</strain>
    </source>
</reference>
<evidence type="ECO:0008006" key="6">
    <source>
        <dbReference type="Google" id="ProtNLM"/>
    </source>
</evidence>
<organism evidence="3 4">
    <name type="scientific">Friedmanniomyces endolithicus</name>
    <dbReference type="NCBI Taxonomy" id="329885"/>
    <lineage>
        <taxon>Eukaryota</taxon>
        <taxon>Fungi</taxon>
        <taxon>Dikarya</taxon>
        <taxon>Ascomycota</taxon>
        <taxon>Pezizomycotina</taxon>
        <taxon>Dothideomycetes</taxon>
        <taxon>Dothideomycetidae</taxon>
        <taxon>Mycosphaerellales</taxon>
        <taxon>Teratosphaeriaceae</taxon>
        <taxon>Friedmanniomyces</taxon>
    </lineage>
</organism>
<dbReference type="Proteomes" id="UP001168146">
    <property type="component" value="Unassembled WGS sequence"/>
</dbReference>
<reference evidence="1" key="2">
    <citation type="submission" date="2021-12" db="EMBL/GenBank/DDBJ databases">
        <title>Black yeast isolated from Biological Soil Crust.</title>
        <authorList>
            <person name="Kurbessoian T."/>
        </authorList>
    </citation>
    <scope>NUCLEOTIDE SEQUENCE</scope>
    <source>
        <strain evidence="1">CCFEE 5208</strain>
    </source>
</reference>
<name>A0A4U0UQ10_9PEZI</name>
<reference evidence="3 4" key="1">
    <citation type="submission" date="2017-03" db="EMBL/GenBank/DDBJ databases">
        <title>Genomes of endolithic fungi from Antarctica.</title>
        <authorList>
            <person name="Coleine C."/>
            <person name="Masonjones S."/>
            <person name="Stajich J.E."/>
        </authorList>
    </citation>
    <scope>NUCLEOTIDE SEQUENCE [LARGE SCALE GENOMIC DNA]</scope>
    <source>
        <strain evidence="3 4">CCFEE 5311</strain>
    </source>
</reference>
<gene>
    <name evidence="3" type="ORF">B0A54_11987</name>
    <name evidence="1" type="ORF">LTR82_010374</name>
    <name evidence="2" type="ORF">LTR91_011606</name>
</gene>